<keyword evidence="4" id="KW-1185">Reference proteome</keyword>
<dbReference type="EMBL" id="AGCU01153877">
    <property type="status" value="NOT_ANNOTATED_CDS"/>
    <property type="molecule type" value="Genomic_DNA"/>
</dbReference>
<feature type="compositionally biased region" description="Pro residues" evidence="1">
    <location>
        <begin position="272"/>
        <end position="296"/>
    </location>
</feature>
<feature type="compositionally biased region" description="Pro residues" evidence="1">
    <location>
        <begin position="224"/>
        <end position="235"/>
    </location>
</feature>
<dbReference type="AlphaFoldDB" id="K7GGK2"/>
<reference evidence="3" key="3">
    <citation type="submission" date="2025-08" db="UniProtKB">
        <authorList>
            <consortium name="Ensembl"/>
        </authorList>
    </citation>
    <scope>IDENTIFICATION</scope>
</reference>
<dbReference type="HOGENOM" id="CLU_039513_1_0_1"/>
<dbReference type="EMBL" id="AGCU01153876">
    <property type="status" value="NOT_ANNOTATED_CDS"/>
    <property type="molecule type" value="Genomic_DNA"/>
</dbReference>
<accession>K7GGK2</accession>
<dbReference type="SMART" id="SM00246">
    <property type="entry name" value="WH2"/>
    <property type="match status" value="1"/>
</dbReference>
<reference evidence="4" key="2">
    <citation type="journal article" date="2013" name="Nat. Genet.">
        <title>The draft genomes of soft-shell turtle and green sea turtle yield insights into the development and evolution of the turtle-specific body plan.</title>
        <authorList>
            <person name="Wang Z."/>
            <person name="Pascual-Anaya J."/>
            <person name="Zadissa A."/>
            <person name="Li W."/>
            <person name="Niimura Y."/>
            <person name="Huang Z."/>
            <person name="Li C."/>
            <person name="White S."/>
            <person name="Xiong Z."/>
            <person name="Fang D."/>
            <person name="Wang B."/>
            <person name="Ming Y."/>
            <person name="Chen Y."/>
            <person name="Zheng Y."/>
            <person name="Kuraku S."/>
            <person name="Pignatelli M."/>
            <person name="Herrero J."/>
            <person name="Beal K."/>
            <person name="Nozawa M."/>
            <person name="Li Q."/>
            <person name="Wang J."/>
            <person name="Zhang H."/>
            <person name="Yu L."/>
            <person name="Shigenobu S."/>
            <person name="Wang J."/>
            <person name="Liu J."/>
            <person name="Flicek P."/>
            <person name="Searle S."/>
            <person name="Wang J."/>
            <person name="Kuratani S."/>
            <person name="Yin Y."/>
            <person name="Aken B."/>
            <person name="Zhang G."/>
            <person name="Irie N."/>
        </authorList>
    </citation>
    <scope>NUCLEOTIDE SEQUENCE [LARGE SCALE GENOMIC DNA]</scope>
    <source>
        <strain evidence="4">Daiwa-1</strain>
    </source>
</reference>
<dbReference type="Proteomes" id="UP000007267">
    <property type="component" value="Unassembled WGS sequence"/>
</dbReference>
<feature type="compositionally biased region" description="Basic and acidic residues" evidence="1">
    <location>
        <begin position="430"/>
        <end position="441"/>
    </location>
</feature>
<dbReference type="InterPro" id="IPR003124">
    <property type="entry name" value="WH2_dom"/>
</dbReference>
<feature type="compositionally biased region" description="Pro residues" evidence="1">
    <location>
        <begin position="1"/>
        <end position="30"/>
    </location>
</feature>
<organism evidence="3 4">
    <name type="scientific">Pelodiscus sinensis</name>
    <name type="common">Chinese softshell turtle</name>
    <name type="synonym">Trionyx sinensis</name>
    <dbReference type="NCBI Taxonomy" id="13735"/>
    <lineage>
        <taxon>Eukaryota</taxon>
        <taxon>Metazoa</taxon>
        <taxon>Chordata</taxon>
        <taxon>Craniata</taxon>
        <taxon>Vertebrata</taxon>
        <taxon>Euteleostomi</taxon>
        <taxon>Archelosauria</taxon>
        <taxon>Testudinata</taxon>
        <taxon>Testudines</taxon>
        <taxon>Cryptodira</taxon>
        <taxon>Trionychia</taxon>
        <taxon>Trionychidae</taxon>
        <taxon>Pelodiscus</taxon>
    </lineage>
</organism>
<feature type="compositionally biased region" description="Polar residues" evidence="1">
    <location>
        <begin position="69"/>
        <end position="81"/>
    </location>
</feature>
<feature type="domain" description="WH2" evidence="2">
    <location>
        <begin position="51"/>
        <end position="68"/>
    </location>
</feature>
<evidence type="ECO:0000259" key="2">
    <source>
        <dbReference type="PROSITE" id="PS51082"/>
    </source>
</evidence>
<dbReference type="PROSITE" id="PS51082">
    <property type="entry name" value="WH2"/>
    <property type="match status" value="1"/>
</dbReference>
<feature type="compositionally biased region" description="Pro residues" evidence="1">
    <location>
        <begin position="178"/>
        <end position="213"/>
    </location>
</feature>
<dbReference type="EMBL" id="AGCU01153875">
    <property type="status" value="NOT_ANNOTATED_CDS"/>
    <property type="molecule type" value="Genomic_DNA"/>
</dbReference>
<gene>
    <name evidence="3" type="primary">WIPF3</name>
</gene>
<dbReference type="eggNOG" id="KOG4462">
    <property type="taxonomic scope" value="Eukaryota"/>
</dbReference>
<evidence type="ECO:0000313" key="3">
    <source>
        <dbReference type="Ensembl" id="ENSPSIP00000019413.1"/>
    </source>
</evidence>
<feature type="compositionally biased region" description="Basic and acidic residues" evidence="1">
    <location>
        <begin position="42"/>
        <end position="51"/>
    </location>
</feature>
<evidence type="ECO:0000313" key="4">
    <source>
        <dbReference type="Proteomes" id="UP000007267"/>
    </source>
</evidence>
<dbReference type="GO" id="GO:0003779">
    <property type="term" value="F:actin binding"/>
    <property type="evidence" value="ECO:0007669"/>
    <property type="project" value="InterPro"/>
</dbReference>
<reference evidence="3" key="4">
    <citation type="submission" date="2025-09" db="UniProtKB">
        <authorList>
            <consortium name="Ensembl"/>
        </authorList>
    </citation>
    <scope>IDENTIFICATION</scope>
</reference>
<dbReference type="GeneTree" id="ENSGT00940000160267"/>
<proteinExistence type="predicted"/>
<dbReference type="STRING" id="13735.ENSPSIP00000019413"/>
<dbReference type="OMA" id="IQHSHHT"/>
<protein>
    <submittedName>
        <fullName evidence="3">WAS/WASL interacting protein family member 3</fullName>
    </submittedName>
</protein>
<dbReference type="EMBL" id="AGCU01153878">
    <property type="status" value="NOT_ANNOTATED_CDS"/>
    <property type="molecule type" value="Genomic_DNA"/>
</dbReference>
<dbReference type="Ensembl" id="ENSPSIT00000019504.1">
    <property type="protein sequence ID" value="ENSPSIP00000019413.1"/>
    <property type="gene ID" value="ENSPSIG00000017225.1"/>
</dbReference>
<feature type="compositionally biased region" description="Pro residues" evidence="1">
    <location>
        <begin position="248"/>
        <end position="260"/>
    </location>
</feature>
<reference evidence="4" key="1">
    <citation type="submission" date="2011-10" db="EMBL/GenBank/DDBJ databases">
        <authorList>
            <consortium name="Soft-shell Turtle Genome Consortium"/>
        </authorList>
    </citation>
    <scope>NUCLEOTIDE SEQUENCE [LARGE SCALE GENOMIC DNA]</scope>
    <source>
        <strain evidence="4">Daiwa-1</strain>
    </source>
</reference>
<dbReference type="CDD" id="cd22077">
    <property type="entry name" value="WH2_WAS_WASL-2_3"/>
    <property type="match status" value="1"/>
</dbReference>
<dbReference type="Pfam" id="PF02205">
    <property type="entry name" value="WH2"/>
    <property type="match status" value="1"/>
</dbReference>
<feature type="compositionally biased region" description="Polar residues" evidence="1">
    <location>
        <begin position="381"/>
        <end position="390"/>
    </location>
</feature>
<feature type="compositionally biased region" description="Pro residues" evidence="1">
    <location>
        <begin position="339"/>
        <end position="348"/>
    </location>
</feature>
<name>K7GGK2_PELSI</name>
<feature type="compositionally biased region" description="Low complexity" evidence="1">
    <location>
        <begin position="297"/>
        <end position="306"/>
    </location>
</feature>
<evidence type="ECO:0000256" key="1">
    <source>
        <dbReference type="SAM" id="MobiDB-lite"/>
    </source>
</evidence>
<feature type="region of interest" description="Disordered" evidence="1">
    <location>
        <begin position="430"/>
        <end position="467"/>
    </location>
</feature>
<feature type="region of interest" description="Disordered" evidence="1">
    <location>
        <begin position="1"/>
        <end position="390"/>
    </location>
</feature>
<sequence>MPVPPPPPPPLPPPLPSSAGPPPAPPPLPSSLPLVQASTEPPKPRKEDQKARNALLADIQQGTRLRKVTQINDRSAPQVESTESRGPNRDGGGPATSKSSAQPSLGGLFAGGFPMLKPIGQRDMTGTAGKAGQLPGVRGPPPKSPAPLNGSAKANSNIASQPDCPRAAHPTELFSGPRPGPARPSMPAPPPPPPVSSKPSLVFPPPPPLPYPLEKPVKVSPQNLVPPPPPPPPLGDKPAKIQAMALHLPPPPLPLAPPCGLPIRTDFSSTSPPQPDLRDYPPPTPPPPPPPLPPSPRGSLLLLPSPIFNSTVSSSDVPPPLPPKSPHLLLQKPGIQSMPLPPAPPFPQPAAAVQKKRQGRGAGKVSSTGKLIPPPLPPARSPTTELTSKCPYTQVSSWPAAHESYPQHRNGNMQIIGTDDFESKFTFHSVEEFPPPDEFKPYQRIYPSKAPRGTDTPKNPPLRTHVR</sequence>